<dbReference type="GO" id="GO:0004497">
    <property type="term" value="F:monooxygenase activity"/>
    <property type="evidence" value="ECO:0007669"/>
    <property type="project" value="UniProtKB-KW"/>
</dbReference>
<accession>A0A9P8IGD4</accession>
<keyword evidence="4" id="KW-0503">Monooxygenase</keyword>
<dbReference type="PRINTS" id="PR00420">
    <property type="entry name" value="RNGMNOXGNASE"/>
</dbReference>
<dbReference type="OrthoDB" id="655030at2759"/>
<organism evidence="6 7">
    <name type="scientific">Glutinoglossum americanum</name>
    <dbReference type="NCBI Taxonomy" id="1670608"/>
    <lineage>
        <taxon>Eukaryota</taxon>
        <taxon>Fungi</taxon>
        <taxon>Dikarya</taxon>
        <taxon>Ascomycota</taxon>
        <taxon>Pezizomycotina</taxon>
        <taxon>Geoglossomycetes</taxon>
        <taxon>Geoglossales</taxon>
        <taxon>Geoglossaceae</taxon>
        <taxon>Glutinoglossum</taxon>
    </lineage>
</organism>
<evidence type="ECO:0000256" key="2">
    <source>
        <dbReference type="ARBA" id="ARBA00022827"/>
    </source>
</evidence>
<feature type="domain" description="FAD-binding" evidence="5">
    <location>
        <begin position="7"/>
        <end position="349"/>
    </location>
</feature>
<dbReference type="AlphaFoldDB" id="A0A9P8IGD4"/>
<dbReference type="InterPro" id="IPR002938">
    <property type="entry name" value="FAD-bd"/>
</dbReference>
<keyword evidence="1" id="KW-0285">Flavoprotein</keyword>
<dbReference type="Gene3D" id="3.50.50.60">
    <property type="entry name" value="FAD/NAD(P)-binding domain"/>
    <property type="match status" value="1"/>
</dbReference>
<reference evidence="6" key="1">
    <citation type="submission" date="2021-03" db="EMBL/GenBank/DDBJ databases">
        <title>Comparative genomics and phylogenomic investigation of the class Geoglossomycetes provide insights into ecological specialization and systematics.</title>
        <authorList>
            <person name="Melie T."/>
            <person name="Pirro S."/>
            <person name="Miller A.N."/>
            <person name="Quandt A."/>
        </authorList>
    </citation>
    <scope>NUCLEOTIDE SEQUENCE</scope>
    <source>
        <strain evidence="6">GBOQ0MN5Z8</strain>
    </source>
</reference>
<gene>
    <name evidence="6" type="ORF">FGG08_000438</name>
</gene>
<dbReference type="EMBL" id="JAGHQL010000005">
    <property type="protein sequence ID" value="KAH0545437.1"/>
    <property type="molecule type" value="Genomic_DNA"/>
</dbReference>
<dbReference type="Proteomes" id="UP000698800">
    <property type="component" value="Unassembled WGS sequence"/>
</dbReference>
<sequence length="397" mass="43803">MSFTPKIAIIGAGPGGLTLATLLQRNQIPYTIYELESGPDARNQGGTLDLHQNSGQLALREAGLIEEFRDKARPEGEALKIVSPEGEVLWNENSHGGPDRPAESADRPEIDRVVLRDILLNSLNPDSICWNKKLQRIEPGADNTHDLYFADNCVEKSFDIVVGADGAWSKVRPLLTDEKPYYCGISAIELWALDVETRYPWLSEYVGAGSCFMFDEGRALFSQRNGNGSIRSYACVRQGEGWAQDCGIDWTKPETARRELVERYFGDCAEDLKRVILESRDELILRALYVLPIGITWPSHPGVTLLGDAAHLMTVFAGVGVNVAMHDALDLANAIVAWKKSGARRSGLADAIKGYETRMLERGEENAQHSWKNMGMSFSKGGGEKMVEMLKGFGVRG</sequence>
<comment type="caution">
    <text evidence="6">The sequence shown here is derived from an EMBL/GenBank/DDBJ whole genome shotgun (WGS) entry which is preliminary data.</text>
</comment>
<evidence type="ECO:0000259" key="5">
    <source>
        <dbReference type="Pfam" id="PF01494"/>
    </source>
</evidence>
<evidence type="ECO:0000313" key="7">
    <source>
        <dbReference type="Proteomes" id="UP000698800"/>
    </source>
</evidence>
<dbReference type="PANTHER" id="PTHR46972:SF1">
    <property type="entry name" value="FAD DEPENDENT OXIDOREDUCTASE DOMAIN-CONTAINING PROTEIN"/>
    <property type="match status" value="1"/>
</dbReference>
<dbReference type="InterPro" id="IPR036188">
    <property type="entry name" value="FAD/NAD-bd_sf"/>
</dbReference>
<dbReference type="Pfam" id="PF01494">
    <property type="entry name" value="FAD_binding_3"/>
    <property type="match status" value="1"/>
</dbReference>
<dbReference type="SUPFAM" id="SSF51905">
    <property type="entry name" value="FAD/NAD(P)-binding domain"/>
    <property type="match status" value="1"/>
</dbReference>
<protein>
    <recommendedName>
        <fullName evidence="5">FAD-binding domain-containing protein</fullName>
    </recommendedName>
</protein>
<evidence type="ECO:0000256" key="1">
    <source>
        <dbReference type="ARBA" id="ARBA00022630"/>
    </source>
</evidence>
<dbReference type="PANTHER" id="PTHR46972">
    <property type="entry name" value="MONOOXYGENASE ASQM-RELATED"/>
    <property type="match status" value="1"/>
</dbReference>
<name>A0A9P8IGD4_9PEZI</name>
<proteinExistence type="predicted"/>
<evidence type="ECO:0000256" key="3">
    <source>
        <dbReference type="ARBA" id="ARBA00023002"/>
    </source>
</evidence>
<evidence type="ECO:0000256" key="4">
    <source>
        <dbReference type="ARBA" id="ARBA00023033"/>
    </source>
</evidence>
<dbReference type="GO" id="GO:0071949">
    <property type="term" value="F:FAD binding"/>
    <property type="evidence" value="ECO:0007669"/>
    <property type="project" value="InterPro"/>
</dbReference>
<evidence type="ECO:0000313" key="6">
    <source>
        <dbReference type="EMBL" id="KAH0545437.1"/>
    </source>
</evidence>
<keyword evidence="7" id="KW-1185">Reference proteome</keyword>
<keyword evidence="3" id="KW-0560">Oxidoreductase</keyword>
<keyword evidence="2" id="KW-0274">FAD</keyword>